<dbReference type="CDD" id="cd06173">
    <property type="entry name" value="MFS_MefA_like"/>
    <property type="match status" value="1"/>
</dbReference>
<dbReference type="EMBL" id="BNAJ01000005">
    <property type="protein sequence ID" value="GHF45729.1"/>
    <property type="molecule type" value="Genomic_DNA"/>
</dbReference>
<dbReference type="Proteomes" id="UP000619376">
    <property type="component" value="Unassembled WGS sequence"/>
</dbReference>
<feature type="transmembrane region" description="Helical" evidence="7">
    <location>
        <begin position="20"/>
        <end position="45"/>
    </location>
</feature>
<protein>
    <submittedName>
        <fullName evidence="10">MFS family permease</fullName>
    </submittedName>
</protein>
<keyword evidence="5 7" id="KW-1133">Transmembrane helix</keyword>
<evidence type="ECO:0000256" key="4">
    <source>
        <dbReference type="ARBA" id="ARBA00022692"/>
    </source>
</evidence>
<reference evidence="9" key="4">
    <citation type="submission" date="2024-05" db="EMBL/GenBank/DDBJ databases">
        <authorList>
            <person name="Sun Q."/>
            <person name="Zhou Y."/>
        </authorList>
    </citation>
    <scope>NUCLEOTIDE SEQUENCE</scope>
    <source>
        <strain evidence="9">CGMCC 1.18437</strain>
    </source>
</reference>
<evidence type="ECO:0000313" key="9">
    <source>
        <dbReference type="EMBL" id="GHF45729.1"/>
    </source>
</evidence>
<dbReference type="InterPro" id="IPR036259">
    <property type="entry name" value="MFS_trans_sf"/>
</dbReference>
<reference evidence="12" key="2">
    <citation type="journal article" date="2019" name="Int. J. Syst. Evol. Microbiol.">
        <title>The Global Catalogue of Microorganisms (GCM) 10K type strain sequencing project: providing services to taxonomists for standard genome sequencing and annotation.</title>
        <authorList>
            <consortium name="The Broad Institute Genomics Platform"/>
            <consortium name="The Broad Institute Genome Sequencing Center for Infectious Disease"/>
            <person name="Wu L."/>
            <person name="Ma J."/>
        </authorList>
    </citation>
    <scope>NUCLEOTIDE SEQUENCE [LARGE SCALE GENOMIC DNA]</scope>
    <source>
        <strain evidence="12">CGMCC 1.18437</strain>
    </source>
</reference>
<organism evidence="10 11">
    <name type="scientific">Deinococcus metalli</name>
    <dbReference type="NCBI Taxonomy" id="1141878"/>
    <lineage>
        <taxon>Bacteria</taxon>
        <taxon>Thermotogati</taxon>
        <taxon>Deinococcota</taxon>
        <taxon>Deinococci</taxon>
        <taxon>Deinococcales</taxon>
        <taxon>Deinococcaceae</taxon>
        <taxon>Deinococcus</taxon>
    </lineage>
</organism>
<keyword evidence="12" id="KW-1185">Reference proteome</keyword>
<feature type="domain" description="Major facilitator superfamily (MFS) profile" evidence="8">
    <location>
        <begin position="24"/>
        <end position="439"/>
    </location>
</feature>
<evidence type="ECO:0000259" key="8">
    <source>
        <dbReference type="PROSITE" id="PS50850"/>
    </source>
</evidence>
<evidence type="ECO:0000256" key="6">
    <source>
        <dbReference type="ARBA" id="ARBA00023136"/>
    </source>
</evidence>
<gene>
    <name evidence="9" type="ORF">GCM10017781_22660</name>
    <name evidence="10" type="ORF">HNQ07_002301</name>
</gene>
<dbReference type="AlphaFoldDB" id="A0A7W8NS68"/>
<reference evidence="9" key="1">
    <citation type="journal article" date="2014" name="Int. J. Syst. Evol. Microbiol.">
        <title>Complete genome of a new Firmicutes species belonging to the dominant human colonic microbiota ('Ruminococcus bicirculans') reveals two chromosomes and a selective capacity to utilize plant glucans.</title>
        <authorList>
            <consortium name="NISC Comparative Sequencing Program"/>
            <person name="Wegmann U."/>
            <person name="Louis P."/>
            <person name="Goesmann A."/>
            <person name="Henrissat B."/>
            <person name="Duncan S.H."/>
            <person name="Flint H.J."/>
        </authorList>
    </citation>
    <scope>NUCLEOTIDE SEQUENCE</scope>
    <source>
        <strain evidence="9">CGMCC 1.18437</strain>
    </source>
</reference>
<evidence type="ECO:0000256" key="3">
    <source>
        <dbReference type="ARBA" id="ARBA00022475"/>
    </source>
</evidence>
<dbReference type="GO" id="GO:0005886">
    <property type="term" value="C:plasma membrane"/>
    <property type="evidence" value="ECO:0007669"/>
    <property type="project" value="UniProtKB-SubCell"/>
</dbReference>
<dbReference type="PROSITE" id="PS50850">
    <property type="entry name" value="MFS"/>
    <property type="match status" value="1"/>
</dbReference>
<dbReference type="Pfam" id="PF07690">
    <property type="entry name" value="MFS_1"/>
    <property type="match status" value="1"/>
</dbReference>
<dbReference type="Gene3D" id="1.20.1250.20">
    <property type="entry name" value="MFS general substrate transporter like domains"/>
    <property type="match status" value="1"/>
</dbReference>
<feature type="transmembrane region" description="Helical" evidence="7">
    <location>
        <begin position="159"/>
        <end position="181"/>
    </location>
</feature>
<reference evidence="10 11" key="3">
    <citation type="submission" date="2020-08" db="EMBL/GenBank/DDBJ databases">
        <title>Genomic Encyclopedia of Type Strains, Phase IV (KMG-IV): sequencing the most valuable type-strain genomes for metagenomic binning, comparative biology and taxonomic classification.</title>
        <authorList>
            <person name="Goeker M."/>
        </authorList>
    </citation>
    <scope>NUCLEOTIDE SEQUENCE [LARGE SCALE GENOMIC DNA]</scope>
    <source>
        <strain evidence="10 11">DSM 27521</strain>
    </source>
</reference>
<feature type="transmembrane region" description="Helical" evidence="7">
    <location>
        <begin position="201"/>
        <end position="220"/>
    </location>
</feature>
<dbReference type="Proteomes" id="UP000539473">
    <property type="component" value="Unassembled WGS sequence"/>
</dbReference>
<evidence type="ECO:0000313" key="11">
    <source>
        <dbReference type="Proteomes" id="UP000539473"/>
    </source>
</evidence>
<evidence type="ECO:0000256" key="5">
    <source>
        <dbReference type="ARBA" id="ARBA00022989"/>
    </source>
</evidence>
<feature type="transmembrane region" description="Helical" evidence="7">
    <location>
        <begin position="294"/>
        <end position="315"/>
    </location>
</feature>
<dbReference type="InterPro" id="IPR020846">
    <property type="entry name" value="MFS_dom"/>
</dbReference>
<sequence>MTVPSPAPGRLDGGWRTFQWLWGSQALSVLGGALSGFAINIYLVQTRFALPGQHAELAAALSLILLAWGLTTILGAPLAGALADRWDRRRMMLTANALNAVLMLLGVLMLTAITPPVWLLVLFTAAEGALAALHSAAFDTSYATLVPREHLPRANGMMQTLSSGAGVIGPGLGALVIGLPALARDGGGPAWLAAQADGVPLALYLDAVTFAVAALVLRHLHIPTPLRRDAGPGRPSLARDMTYGWTFILAQPALLNLLLTFTLFNFLTVGASVLRPLLLGSTLAGDVGAHWTPSSALAAMLTTLSLGSVLGGVIISTWGGLRQRRTLGILLPMAVAGLAQALSGAAGSVLLACAALGLSGLMVPAIAAHSMSIWQSRVPLEVQGRVFSVRRLLAQFTSPLSTAAAGLVAAHLSSGAALHWAGLGVTVLAAAQLFNPALRSLDAPAPSIPPDPATT</sequence>
<evidence type="ECO:0000256" key="2">
    <source>
        <dbReference type="ARBA" id="ARBA00022448"/>
    </source>
</evidence>
<dbReference type="InterPro" id="IPR011701">
    <property type="entry name" value="MFS"/>
</dbReference>
<keyword evidence="6 7" id="KW-0472">Membrane</keyword>
<keyword evidence="2" id="KW-0813">Transport</keyword>
<proteinExistence type="predicted"/>
<comment type="caution">
    <text evidence="10">The sequence shown here is derived from an EMBL/GenBank/DDBJ whole genome shotgun (WGS) entry which is preliminary data.</text>
</comment>
<feature type="transmembrane region" description="Helical" evidence="7">
    <location>
        <begin position="241"/>
        <end position="274"/>
    </location>
</feature>
<comment type="subcellular location">
    <subcellularLocation>
        <location evidence="1">Cell membrane</location>
        <topology evidence="1">Multi-pass membrane protein</topology>
    </subcellularLocation>
</comment>
<feature type="transmembrane region" description="Helical" evidence="7">
    <location>
        <begin position="349"/>
        <end position="371"/>
    </location>
</feature>
<dbReference type="GO" id="GO:0022857">
    <property type="term" value="F:transmembrane transporter activity"/>
    <property type="evidence" value="ECO:0007669"/>
    <property type="project" value="InterPro"/>
</dbReference>
<accession>A0A7W8NS68</accession>
<feature type="transmembrane region" description="Helical" evidence="7">
    <location>
        <begin position="57"/>
        <end position="79"/>
    </location>
</feature>
<evidence type="ECO:0000256" key="7">
    <source>
        <dbReference type="SAM" id="Phobius"/>
    </source>
</evidence>
<keyword evidence="3" id="KW-1003">Cell membrane</keyword>
<dbReference type="RefSeq" id="WP_184111848.1">
    <property type="nucleotide sequence ID" value="NZ_BNAJ01000005.1"/>
</dbReference>
<name>A0A7W8NS68_9DEIO</name>
<dbReference type="PANTHER" id="PTHR43266">
    <property type="entry name" value="MACROLIDE-EFFLUX PROTEIN"/>
    <property type="match status" value="1"/>
</dbReference>
<dbReference type="PANTHER" id="PTHR43266:SF2">
    <property type="entry name" value="MAJOR FACILITATOR SUPERFAMILY (MFS) PROFILE DOMAIN-CONTAINING PROTEIN"/>
    <property type="match status" value="1"/>
</dbReference>
<evidence type="ECO:0000256" key="1">
    <source>
        <dbReference type="ARBA" id="ARBA00004651"/>
    </source>
</evidence>
<keyword evidence="4 7" id="KW-0812">Transmembrane</keyword>
<dbReference type="EMBL" id="JACHFK010000005">
    <property type="protein sequence ID" value="MBB5376837.1"/>
    <property type="molecule type" value="Genomic_DNA"/>
</dbReference>
<dbReference type="SUPFAM" id="SSF103473">
    <property type="entry name" value="MFS general substrate transporter"/>
    <property type="match status" value="1"/>
</dbReference>
<evidence type="ECO:0000313" key="10">
    <source>
        <dbReference type="EMBL" id="MBB5376837.1"/>
    </source>
</evidence>
<evidence type="ECO:0000313" key="12">
    <source>
        <dbReference type="Proteomes" id="UP000619376"/>
    </source>
</evidence>